<comment type="caution">
    <text evidence="3">The sequence shown here is derived from an EMBL/GenBank/DDBJ whole genome shotgun (WGS) entry which is preliminary data.</text>
</comment>
<protein>
    <submittedName>
        <fullName evidence="3">DUF4365 domain-containing protein</fullName>
    </submittedName>
</protein>
<name>A0ABU3CQD8_9FLAO</name>
<sequence>MQLPKDSRNEQLEAISLTKLSPLFPEDQFILKREIIDNGVDIRAEIKKDGFKLGFGFLLQLKSSESIEKNKDGSISKSIEVSNIEYLVNNAQPAYYCFYDNKEKKFYYQSLYELLTSLNRKNLSWDKQESITVRFKEILDSEAIEKIYKETLQEGFNKRKQSQFLTDQSHHLDNDYKFIINQKGDTYSDIENILFIEQKGLYLNQSLNWKKVIELHEKISETSLKSPTYYLTVAIAYFNTGNFFKSRIQLREAEKNISEIAPILIPHLKFYKLQLNNIFGFIEKIDYEDILSSSDLDNSLKNHLKLESIVSLKNNMYSDDNFVANEFENKIKVYLEQPKLEKRFELMALLELTTYYADQFICLIPQLSRQNLYSTIDERFKIINQNFTRIQREQLDLANNESDIYVLALRHFKFLIHFNAIATYAFQIKHPDNYWLEIEKLVIQASTFFSDIKQFENQLFSLQTLLEFYQFIENSEKENNIREQLKRFKQEIDLPYFQGKIDFILNGGTFIENIRDDFKSYRKEMNEIKKMNEELKELDKKDSFAKRIENGMTIELFPIDHFFIPNEKLDLFFNEIIGISDEELISHIIWMKEEDIIPVLNIYVEDIKNEGRENGNLEYKGISSHKNLYRIRKCLYENEIKRVEIKFPEF</sequence>
<dbReference type="InterPro" id="IPR025375">
    <property type="entry name" value="DUF4365"/>
</dbReference>
<gene>
    <name evidence="3" type="ORF">RM545_15730</name>
</gene>
<proteinExistence type="predicted"/>
<keyword evidence="1" id="KW-0175">Coiled coil</keyword>
<evidence type="ECO:0000259" key="2">
    <source>
        <dbReference type="Pfam" id="PF14280"/>
    </source>
</evidence>
<feature type="domain" description="DUF4365" evidence="2">
    <location>
        <begin position="15"/>
        <end position="148"/>
    </location>
</feature>
<evidence type="ECO:0000256" key="1">
    <source>
        <dbReference type="SAM" id="Coils"/>
    </source>
</evidence>
<dbReference type="Proteomes" id="UP001245285">
    <property type="component" value="Unassembled WGS sequence"/>
</dbReference>
<feature type="coiled-coil region" evidence="1">
    <location>
        <begin position="511"/>
        <end position="541"/>
    </location>
</feature>
<dbReference type="RefSeq" id="WP_311496244.1">
    <property type="nucleotide sequence ID" value="NZ_JAVRHO010000031.1"/>
</dbReference>
<dbReference type="EMBL" id="JAVRHO010000031">
    <property type="protein sequence ID" value="MDT0648145.1"/>
    <property type="molecule type" value="Genomic_DNA"/>
</dbReference>
<reference evidence="3 4" key="1">
    <citation type="submission" date="2023-09" db="EMBL/GenBank/DDBJ databases">
        <authorList>
            <person name="Rey-Velasco X."/>
        </authorList>
    </citation>
    <scope>NUCLEOTIDE SEQUENCE [LARGE SCALE GENOMIC DNA]</scope>
    <source>
        <strain evidence="3 4">F260</strain>
    </source>
</reference>
<evidence type="ECO:0000313" key="3">
    <source>
        <dbReference type="EMBL" id="MDT0648145.1"/>
    </source>
</evidence>
<evidence type="ECO:0000313" key="4">
    <source>
        <dbReference type="Proteomes" id="UP001245285"/>
    </source>
</evidence>
<keyword evidence="4" id="KW-1185">Reference proteome</keyword>
<organism evidence="3 4">
    <name type="scientific">Autumnicola lenta</name>
    <dbReference type="NCBI Taxonomy" id="3075593"/>
    <lineage>
        <taxon>Bacteria</taxon>
        <taxon>Pseudomonadati</taxon>
        <taxon>Bacteroidota</taxon>
        <taxon>Flavobacteriia</taxon>
        <taxon>Flavobacteriales</taxon>
        <taxon>Flavobacteriaceae</taxon>
        <taxon>Autumnicola</taxon>
    </lineage>
</organism>
<dbReference type="Pfam" id="PF14280">
    <property type="entry name" value="DUF4365"/>
    <property type="match status" value="1"/>
</dbReference>
<accession>A0ABU3CQD8</accession>